<dbReference type="Pfam" id="PF13193">
    <property type="entry name" value="AMP-binding_C"/>
    <property type="match status" value="1"/>
</dbReference>
<dbReference type="InterPro" id="IPR045851">
    <property type="entry name" value="AMP-bd_C_sf"/>
</dbReference>
<dbReference type="GO" id="GO:0016874">
    <property type="term" value="F:ligase activity"/>
    <property type="evidence" value="ECO:0007669"/>
    <property type="project" value="UniProtKB-KW"/>
</dbReference>
<dbReference type="Gene3D" id="3.40.50.12780">
    <property type="entry name" value="N-terminal domain of ligase-like"/>
    <property type="match status" value="1"/>
</dbReference>
<dbReference type="Pfam" id="PF00501">
    <property type="entry name" value="AMP-binding"/>
    <property type="match status" value="1"/>
</dbReference>
<dbReference type="Gene3D" id="3.30.300.30">
    <property type="match status" value="1"/>
</dbReference>
<feature type="domain" description="AMP-dependent synthetase/ligase" evidence="1">
    <location>
        <begin position="14"/>
        <end position="367"/>
    </location>
</feature>
<dbReference type="SUPFAM" id="SSF56801">
    <property type="entry name" value="Acetyl-CoA synthetase-like"/>
    <property type="match status" value="1"/>
</dbReference>
<keyword evidence="3" id="KW-0436">Ligase</keyword>
<protein>
    <submittedName>
        <fullName evidence="3">Acyl-CoA synthetase (AMP-forming)/AMP-acid ligase II</fullName>
    </submittedName>
</protein>
<proteinExistence type="predicted"/>
<evidence type="ECO:0000313" key="3">
    <source>
        <dbReference type="EMBL" id="SFQ84074.1"/>
    </source>
</evidence>
<sequence length="504" mass="56660">MKTIHSYLVERSIETPNFEGLVDRKHRYTFKQYNEEVNRLAHYMKEKGVQKGDRVALLLENTLFYPVALFASFKVGAIAIPTNSESTTSEMENVIDSAQAKLVLYDEKFASVMAPLIEEKGNVIFKSVMAQDESLEGFQQFLKNYSTDEPNIVVNPEDPALFLFTSGTTGKPKICEIVHKTYTSYFESGDVSKWKNTGEGARFLAVHPLFHMSSLISVFGAVFMGMTVVCSMKSEPKQIWEVIQDQKINSMMAFPYVYNHMIEEYHKGNYDASSLKQLQTGGTKVPSSLFDKYKEIDVPLLSGYGSTEAFVLTRYVPSMGREKADSAGLPVDDIEIKIVDKDTHEPLEKGQVGEILIRSPYVFEGYWGNEEATEKAFEDGWFLMGDAGMIDEDGFLYIMGRYKDVIVYGGENIYPDGVEEVLTSIKGVREAAVVGMKDETFGEVPKAFIVKQPGSPLSEEDVLSYCKGRLSDYKIPAVEFVESLPKNPVGKVLKNVLRDRKQYA</sequence>
<dbReference type="Proteomes" id="UP000182762">
    <property type="component" value="Unassembled WGS sequence"/>
</dbReference>
<keyword evidence="4" id="KW-1185">Reference proteome</keyword>
<dbReference type="InterPro" id="IPR042099">
    <property type="entry name" value="ANL_N_sf"/>
</dbReference>
<evidence type="ECO:0000259" key="2">
    <source>
        <dbReference type="Pfam" id="PF13193"/>
    </source>
</evidence>
<dbReference type="PANTHER" id="PTHR43767:SF1">
    <property type="entry name" value="NONRIBOSOMAL PEPTIDE SYNTHASE PES1 (EUROFUNG)-RELATED"/>
    <property type="match status" value="1"/>
</dbReference>
<dbReference type="PANTHER" id="PTHR43767">
    <property type="entry name" value="LONG-CHAIN-FATTY-ACID--COA LIGASE"/>
    <property type="match status" value="1"/>
</dbReference>
<dbReference type="RefSeq" id="WP_061802537.1">
    <property type="nucleotide sequence ID" value="NZ_FOXX01000013.1"/>
</dbReference>
<evidence type="ECO:0000313" key="4">
    <source>
        <dbReference type="Proteomes" id="UP000182762"/>
    </source>
</evidence>
<dbReference type="EMBL" id="FOXX01000013">
    <property type="protein sequence ID" value="SFQ84074.1"/>
    <property type="molecule type" value="Genomic_DNA"/>
</dbReference>
<dbReference type="InterPro" id="IPR050237">
    <property type="entry name" value="ATP-dep_AMP-bd_enzyme"/>
</dbReference>
<evidence type="ECO:0000259" key="1">
    <source>
        <dbReference type="Pfam" id="PF00501"/>
    </source>
</evidence>
<name>A0A1I6BT66_9BACI</name>
<dbReference type="PROSITE" id="PS00455">
    <property type="entry name" value="AMP_BINDING"/>
    <property type="match status" value="1"/>
</dbReference>
<feature type="domain" description="AMP-binding enzyme C-terminal" evidence="2">
    <location>
        <begin position="418"/>
        <end position="491"/>
    </location>
</feature>
<dbReference type="GeneID" id="93712720"/>
<dbReference type="InterPro" id="IPR000873">
    <property type="entry name" value="AMP-dep_synth/lig_dom"/>
</dbReference>
<reference evidence="3 4" key="1">
    <citation type="submission" date="2016-10" db="EMBL/GenBank/DDBJ databases">
        <authorList>
            <person name="Varghese N."/>
            <person name="Submissions S."/>
        </authorList>
    </citation>
    <scope>NUCLEOTIDE SEQUENCE [LARGE SCALE GENOMIC DNA]</scope>
    <source>
        <strain evidence="3 4">DSM 13796</strain>
    </source>
</reference>
<gene>
    <name evidence="3" type="ORF">SAMN02745910_04156</name>
</gene>
<dbReference type="InterPro" id="IPR020845">
    <property type="entry name" value="AMP-binding_CS"/>
</dbReference>
<dbReference type="InterPro" id="IPR025110">
    <property type="entry name" value="AMP-bd_C"/>
</dbReference>
<accession>A0A1I6BT66</accession>
<comment type="caution">
    <text evidence="3">The sequence shown here is derived from an EMBL/GenBank/DDBJ whole genome shotgun (WGS) entry which is preliminary data.</text>
</comment>
<organism evidence="3 4">
    <name type="scientific">Priestia endophytica DSM 13796</name>
    <dbReference type="NCBI Taxonomy" id="1121089"/>
    <lineage>
        <taxon>Bacteria</taxon>
        <taxon>Bacillati</taxon>
        <taxon>Bacillota</taxon>
        <taxon>Bacilli</taxon>
        <taxon>Bacillales</taxon>
        <taxon>Bacillaceae</taxon>
        <taxon>Priestia</taxon>
    </lineage>
</organism>